<proteinExistence type="predicted"/>
<organism evidence="7 8">
    <name type="scientific">Propionigenium maris DSM 9537</name>
    <dbReference type="NCBI Taxonomy" id="1123000"/>
    <lineage>
        <taxon>Bacteria</taxon>
        <taxon>Fusobacteriati</taxon>
        <taxon>Fusobacteriota</taxon>
        <taxon>Fusobacteriia</taxon>
        <taxon>Fusobacteriales</taxon>
        <taxon>Fusobacteriaceae</taxon>
        <taxon>Propionigenium</taxon>
    </lineage>
</organism>
<feature type="transmembrane region" description="Helical" evidence="5">
    <location>
        <begin position="128"/>
        <end position="152"/>
    </location>
</feature>
<protein>
    <submittedName>
        <fullName evidence="7">Sterol desaturase</fullName>
    </submittedName>
</protein>
<dbReference type="GO" id="GO:0005506">
    <property type="term" value="F:iron ion binding"/>
    <property type="evidence" value="ECO:0007669"/>
    <property type="project" value="InterPro"/>
</dbReference>
<name>A0A9W6LPK1_9FUSO</name>
<keyword evidence="2 5" id="KW-0812">Transmembrane</keyword>
<evidence type="ECO:0000256" key="1">
    <source>
        <dbReference type="ARBA" id="ARBA00004370"/>
    </source>
</evidence>
<evidence type="ECO:0000256" key="5">
    <source>
        <dbReference type="SAM" id="Phobius"/>
    </source>
</evidence>
<sequence length="240" mass="28375">MFYIIETLLPQMNDGAFKRKHDLSNLGLGVINLLLSRYLALIITLSLIEKLQIRGVLYYLELNSRTTLILGVIALDCINYWWHRLLHRVPLLMRFHTVHHTDTLLDVSSALRFHFIEVLAGHLFRIPFILILGLPLESIILYDIIFNINVYFHHSNIRINRTLDITLSKFIVTPYIHRIHHSTKWREANSNFSSFLLLWDRLFKSFTPQGERSTPRYGIPGYTEEKYQSLLYMIHQPFTR</sequence>
<feature type="transmembrane region" description="Helical" evidence="5">
    <location>
        <begin position="60"/>
        <end position="82"/>
    </location>
</feature>
<keyword evidence="3 5" id="KW-1133">Transmembrane helix</keyword>
<evidence type="ECO:0000313" key="8">
    <source>
        <dbReference type="Proteomes" id="UP001144471"/>
    </source>
</evidence>
<comment type="subcellular location">
    <subcellularLocation>
        <location evidence="1">Membrane</location>
    </subcellularLocation>
</comment>
<dbReference type="GO" id="GO:0016491">
    <property type="term" value="F:oxidoreductase activity"/>
    <property type="evidence" value="ECO:0007669"/>
    <property type="project" value="InterPro"/>
</dbReference>
<gene>
    <name evidence="7" type="ORF">PM10SUCC1_33870</name>
</gene>
<dbReference type="PANTHER" id="PTHR11863">
    <property type="entry name" value="STEROL DESATURASE"/>
    <property type="match status" value="1"/>
</dbReference>
<dbReference type="InterPro" id="IPR050307">
    <property type="entry name" value="Sterol_Desaturase_Related"/>
</dbReference>
<dbReference type="AlphaFoldDB" id="A0A9W6LPK1"/>
<dbReference type="InterPro" id="IPR006694">
    <property type="entry name" value="Fatty_acid_hydroxylase"/>
</dbReference>
<feature type="transmembrane region" description="Helical" evidence="5">
    <location>
        <begin position="26"/>
        <end position="48"/>
    </location>
</feature>
<keyword evidence="4 5" id="KW-0472">Membrane</keyword>
<evidence type="ECO:0000313" key="7">
    <source>
        <dbReference type="EMBL" id="GLI57873.1"/>
    </source>
</evidence>
<evidence type="ECO:0000256" key="4">
    <source>
        <dbReference type="ARBA" id="ARBA00023136"/>
    </source>
</evidence>
<keyword evidence="8" id="KW-1185">Reference proteome</keyword>
<evidence type="ECO:0000256" key="2">
    <source>
        <dbReference type="ARBA" id="ARBA00022692"/>
    </source>
</evidence>
<dbReference type="Pfam" id="PF04116">
    <property type="entry name" value="FA_hydroxylase"/>
    <property type="match status" value="1"/>
</dbReference>
<comment type="caution">
    <text evidence="7">The sequence shown here is derived from an EMBL/GenBank/DDBJ whole genome shotgun (WGS) entry which is preliminary data.</text>
</comment>
<dbReference type="EMBL" id="BSDY01000027">
    <property type="protein sequence ID" value="GLI57873.1"/>
    <property type="molecule type" value="Genomic_DNA"/>
</dbReference>
<dbReference type="GO" id="GO:0016020">
    <property type="term" value="C:membrane"/>
    <property type="evidence" value="ECO:0007669"/>
    <property type="project" value="UniProtKB-SubCell"/>
</dbReference>
<evidence type="ECO:0000256" key="3">
    <source>
        <dbReference type="ARBA" id="ARBA00022989"/>
    </source>
</evidence>
<evidence type="ECO:0000259" key="6">
    <source>
        <dbReference type="Pfam" id="PF04116"/>
    </source>
</evidence>
<dbReference type="GO" id="GO:0008610">
    <property type="term" value="P:lipid biosynthetic process"/>
    <property type="evidence" value="ECO:0007669"/>
    <property type="project" value="InterPro"/>
</dbReference>
<feature type="domain" description="Fatty acid hydroxylase" evidence="6">
    <location>
        <begin position="69"/>
        <end position="204"/>
    </location>
</feature>
<dbReference type="Proteomes" id="UP001144471">
    <property type="component" value="Unassembled WGS sequence"/>
</dbReference>
<reference evidence="7" key="1">
    <citation type="submission" date="2022-12" db="EMBL/GenBank/DDBJ databases">
        <title>Reference genome sequencing for broad-spectrum identification of bacterial and archaeal isolates by mass spectrometry.</title>
        <authorList>
            <person name="Sekiguchi Y."/>
            <person name="Tourlousse D.M."/>
        </authorList>
    </citation>
    <scope>NUCLEOTIDE SEQUENCE</scope>
    <source>
        <strain evidence="7">10succ1</strain>
    </source>
</reference>
<accession>A0A9W6LPK1</accession>